<dbReference type="EMBL" id="PIYS01000003">
    <property type="protein sequence ID" value="PKF72795.1"/>
    <property type="molecule type" value="Genomic_DNA"/>
</dbReference>
<feature type="transmembrane region" description="Helical" evidence="7">
    <location>
        <begin position="87"/>
        <end position="105"/>
    </location>
</feature>
<organism evidence="10 11">
    <name type="scientific">Pseudomonas fluvialis</name>
    <dbReference type="NCBI Taxonomy" id="1793966"/>
    <lineage>
        <taxon>Bacteria</taxon>
        <taxon>Pseudomonadati</taxon>
        <taxon>Pseudomonadota</taxon>
        <taxon>Gammaproteobacteria</taxon>
        <taxon>Pseudomonadales</taxon>
        <taxon>Pseudomonadaceae</taxon>
        <taxon>Pseudomonas</taxon>
    </lineage>
</organism>
<keyword evidence="3 7" id="KW-0812">Transmembrane</keyword>
<feature type="domain" description="Peptidase S54 rhomboid" evidence="8">
    <location>
        <begin position="138"/>
        <end position="278"/>
    </location>
</feature>
<keyword evidence="6 7" id="KW-0472">Membrane</keyword>
<feature type="domain" description="Rhomboid protease N-terminal" evidence="9">
    <location>
        <begin position="1"/>
        <end position="60"/>
    </location>
</feature>
<evidence type="ECO:0000259" key="9">
    <source>
        <dbReference type="Pfam" id="PF16733"/>
    </source>
</evidence>
<dbReference type="GO" id="GO:0006508">
    <property type="term" value="P:proteolysis"/>
    <property type="evidence" value="ECO:0007669"/>
    <property type="project" value="UniProtKB-KW"/>
</dbReference>
<feature type="transmembrane region" description="Helical" evidence="7">
    <location>
        <begin position="202"/>
        <end position="219"/>
    </location>
</feature>
<evidence type="ECO:0000256" key="6">
    <source>
        <dbReference type="ARBA" id="ARBA00023136"/>
    </source>
</evidence>
<accession>A0A2I0CTX8</accession>
<dbReference type="Pfam" id="PF16733">
    <property type="entry name" value="NRho"/>
    <property type="match status" value="1"/>
</dbReference>
<sequence>MSGVVVRRWPLDHDLVGFARQLQQLQVPHRFTEEGGAQVLWVPEQAWVAQVEMLYQRYEQDPQWLPQHNTASSPAPRLKQRLLQAPVSLLVLALSLLVALLSGLGERIEVLAWLNFQAFTFDERHLYFLPLQDSLAEGQWWRLWTPALVHFGLLHLAMNGLWYWELGRRIEAARGGWTLLWLTLSSALVANLAQYLIGGPGLFGGLSGVLYALLGYCWWYQRLCPQAGLQLPAGVLVMMLVWLLLCLSGLITALGFGQIANAAHVGGLLLGCLLGLLAGLWARRTN</sequence>
<comment type="subcellular location">
    <subcellularLocation>
        <location evidence="1">Membrane</location>
        <topology evidence="1">Multi-pass membrane protein</topology>
    </subcellularLocation>
</comment>
<reference evidence="11" key="1">
    <citation type="submission" date="2017-12" db="EMBL/GenBank/DDBJ databases">
        <authorList>
            <person name="Yu X.-Y."/>
        </authorList>
    </citation>
    <scope>NUCLEOTIDE SEQUENCE [LARGE SCALE GENOMIC DNA]</scope>
    <source>
        <strain evidence="11">ZYSR67-Z</strain>
    </source>
</reference>
<dbReference type="GO" id="GO:0004252">
    <property type="term" value="F:serine-type endopeptidase activity"/>
    <property type="evidence" value="ECO:0007669"/>
    <property type="project" value="InterPro"/>
</dbReference>
<dbReference type="InterPro" id="IPR050925">
    <property type="entry name" value="Rhomboid_protease_S54"/>
</dbReference>
<dbReference type="Gene3D" id="1.20.1540.10">
    <property type="entry name" value="Rhomboid-like"/>
    <property type="match status" value="1"/>
</dbReference>
<feature type="transmembrane region" description="Helical" evidence="7">
    <location>
        <begin position="262"/>
        <end position="282"/>
    </location>
</feature>
<evidence type="ECO:0000256" key="7">
    <source>
        <dbReference type="SAM" id="Phobius"/>
    </source>
</evidence>
<feature type="transmembrane region" description="Helical" evidence="7">
    <location>
        <begin position="231"/>
        <end position="256"/>
    </location>
</feature>
<evidence type="ECO:0000256" key="5">
    <source>
        <dbReference type="ARBA" id="ARBA00022989"/>
    </source>
</evidence>
<evidence type="ECO:0000256" key="2">
    <source>
        <dbReference type="ARBA" id="ARBA00009045"/>
    </source>
</evidence>
<keyword evidence="4" id="KW-0378">Hydrolase</keyword>
<comment type="similarity">
    <text evidence="2">Belongs to the peptidase S54 family.</text>
</comment>
<dbReference type="PANTHER" id="PTHR43731:SF14">
    <property type="entry name" value="PRESENILIN-ASSOCIATED RHOMBOID-LIKE PROTEIN, MITOCHONDRIAL"/>
    <property type="match status" value="1"/>
</dbReference>
<dbReference type="GO" id="GO:0016020">
    <property type="term" value="C:membrane"/>
    <property type="evidence" value="ECO:0007669"/>
    <property type="project" value="UniProtKB-SubCell"/>
</dbReference>
<name>A0A2I0CTX8_9PSED</name>
<dbReference type="SUPFAM" id="SSF144091">
    <property type="entry name" value="Rhomboid-like"/>
    <property type="match status" value="1"/>
</dbReference>
<evidence type="ECO:0000313" key="10">
    <source>
        <dbReference type="EMBL" id="PKF72795.1"/>
    </source>
</evidence>
<dbReference type="InterPro" id="IPR035952">
    <property type="entry name" value="Rhomboid-like_sf"/>
</dbReference>
<evidence type="ECO:0000259" key="8">
    <source>
        <dbReference type="Pfam" id="PF01694"/>
    </source>
</evidence>
<dbReference type="Proteomes" id="UP000242861">
    <property type="component" value="Unassembled WGS sequence"/>
</dbReference>
<keyword evidence="10" id="KW-0645">Protease</keyword>
<protein>
    <submittedName>
        <fullName evidence="10">Rhomboid family intramembrane serine protease</fullName>
    </submittedName>
</protein>
<dbReference type="InterPro" id="IPR038244">
    <property type="entry name" value="NRho_sf"/>
</dbReference>
<dbReference type="Gene3D" id="3.30.70.2080">
    <property type="match status" value="1"/>
</dbReference>
<feature type="transmembrane region" description="Helical" evidence="7">
    <location>
        <begin position="176"/>
        <end position="196"/>
    </location>
</feature>
<comment type="caution">
    <text evidence="10">The sequence shown here is derived from an EMBL/GenBank/DDBJ whole genome shotgun (WGS) entry which is preliminary data.</text>
</comment>
<dbReference type="Pfam" id="PF01694">
    <property type="entry name" value="Rhomboid"/>
    <property type="match status" value="1"/>
</dbReference>
<evidence type="ECO:0000256" key="1">
    <source>
        <dbReference type="ARBA" id="ARBA00004141"/>
    </source>
</evidence>
<dbReference type="AlphaFoldDB" id="A0A2I0CTX8"/>
<dbReference type="RefSeq" id="WP_101192764.1">
    <property type="nucleotide sequence ID" value="NZ_JAYRKZ010000014.1"/>
</dbReference>
<evidence type="ECO:0000256" key="3">
    <source>
        <dbReference type="ARBA" id="ARBA00022692"/>
    </source>
</evidence>
<keyword evidence="5 7" id="KW-1133">Transmembrane helix</keyword>
<gene>
    <name evidence="10" type="ORF">CW360_03525</name>
</gene>
<evidence type="ECO:0000256" key="4">
    <source>
        <dbReference type="ARBA" id="ARBA00022801"/>
    </source>
</evidence>
<evidence type="ECO:0000313" key="11">
    <source>
        <dbReference type="Proteomes" id="UP000242861"/>
    </source>
</evidence>
<dbReference type="InterPro" id="IPR022764">
    <property type="entry name" value="Peptidase_S54_rhomboid_dom"/>
</dbReference>
<proteinExistence type="inferred from homology"/>
<feature type="transmembrane region" description="Helical" evidence="7">
    <location>
        <begin position="143"/>
        <end position="164"/>
    </location>
</feature>
<dbReference type="PANTHER" id="PTHR43731">
    <property type="entry name" value="RHOMBOID PROTEASE"/>
    <property type="match status" value="1"/>
</dbReference>
<dbReference type="InterPro" id="IPR031976">
    <property type="entry name" value="NRho"/>
</dbReference>